<evidence type="ECO:0000313" key="2">
    <source>
        <dbReference type="EMBL" id="GJS66891.1"/>
    </source>
</evidence>
<reference evidence="2" key="2">
    <citation type="submission" date="2022-01" db="EMBL/GenBank/DDBJ databases">
        <authorList>
            <person name="Yamashiro T."/>
            <person name="Shiraishi A."/>
            <person name="Satake H."/>
            <person name="Nakayama K."/>
        </authorList>
    </citation>
    <scope>NUCLEOTIDE SEQUENCE</scope>
</reference>
<sequence length="242" mass="26514">MPYGFIDLRRCNPTLLLPHQTTTTSIITTTTSLPPPSQPQQSTTDPILVSRIGKLEQHMSDLIQNNLALEERLDKQGTRLYNLKNLNIPHKVSQAVDEIVNDAVDWAMQAPLRARFQDLPTIDMKEILQQWMFEDNSYKAHEAHNDLYEALQKSLELDDSNQRLANKEEARKKKRKKRAAPRTPFGSPPSPSPPPAGAFGAPGTSGASRSSLLPPPPPPSTGASGSDPLQGSKAPSSSKPAV</sequence>
<evidence type="ECO:0000256" key="1">
    <source>
        <dbReference type="SAM" id="MobiDB-lite"/>
    </source>
</evidence>
<organism evidence="2 3">
    <name type="scientific">Tanacetum coccineum</name>
    <dbReference type="NCBI Taxonomy" id="301880"/>
    <lineage>
        <taxon>Eukaryota</taxon>
        <taxon>Viridiplantae</taxon>
        <taxon>Streptophyta</taxon>
        <taxon>Embryophyta</taxon>
        <taxon>Tracheophyta</taxon>
        <taxon>Spermatophyta</taxon>
        <taxon>Magnoliopsida</taxon>
        <taxon>eudicotyledons</taxon>
        <taxon>Gunneridae</taxon>
        <taxon>Pentapetalae</taxon>
        <taxon>asterids</taxon>
        <taxon>campanulids</taxon>
        <taxon>Asterales</taxon>
        <taxon>Asteraceae</taxon>
        <taxon>Asteroideae</taxon>
        <taxon>Anthemideae</taxon>
        <taxon>Anthemidinae</taxon>
        <taxon>Tanacetum</taxon>
    </lineage>
</organism>
<accession>A0ABQ4XPD1</accession>
<comment type="caution">
    <text evidence="2">The sequence shown here is derived from an EMBL/GenBank/DDBJ whole genome shotgun (WGS) entry which is preliminary data.</text>
</comment>
<dbReference type="Proteomes" id="UP001151760">
    <property type="component" value="Unassembled WGS sequence"/>
</dbReference>
<keyword evidence="3" id="KW-1185">Reference proteome</keyword>
<proteinExistence type="predicted"/>
<reference evidence="2" key="1">
    <citation type="journal article" date="2022" name="Int. J. Mol. Sci.">
        <title>Draft Genome of Tanacetum Coccineum: Genomic Comparison of Closely Related Tanacetum-Family Plants.</title>
        <authorList>
            <person name="Yamashiro T."/>
            <person name="Shiraishi A."/>
            <person name="Nakayama K."/>
            <person name="Satake H."/>
        </authorList>
    </citation>
    <scope>NUCLEOTIDE SEQUENCE</scope>
</reference>
<gene>
    <name evidence="2" type="ORF">Tco_0681455</name>
</gene>
<feature type="compositionally biased region" description="Polar residues" evidence="1">
    <location>
        <begin position="233"/>
        <end position="242"/>
    </location>
</feature>
<dbReference type="EMBL" id="BQNB010009680">
    <property type="protein sequence ID" value="GJS66891.1"/>
    <property type="molecule type" value="Genomic_DNA"/>
</dbReference>
<name>A0ABQ4XPD1_9ASTR</name>
<feature type="compositionally biased region" description="Pro residues" evidence="1">
    <location>
        <begin position="186"/>
        <end position="196"/>
    </location>
</feature>
<evidence type="ECO:0000313" key="3">
    <source>
        <dbReference type="Proteomes" id="UP001151760"/>
    </source>
</evidence>
<feature type="region of interest" description="Disordered" evidence="1">
    <location>
        <begin position="159"/>
        <end position="242"/>
    </location>
</feature>
<protein>
    <submittedName>
        <fullName evidence="2">Uncharacterized protein</fullName>
    </submittedName>
</protein>
<feature type="compositionally biased region" description="Low complexity" evidence="1">
    <location>
        <begin position="197"/>
        <end position="212"/>
    </location>
</feature>